<comment type="cofactor">
    <cofactor evidence="1">
        <name>pyridoxal 5'-phosphate</name>
        <dbReference type="ChEBI" id="CHEBI:597326"/>
    </cofactor>
</comment>
<evidence type="ECO:0000256" key="4">
    <source>
        <dbReference type="ARBA" id="ARBA00022576"/>
    </source>
</evidence>
<dbReference type="FunFam" id="3.90.1150.10:FF:000001">
    <property type="entry name" value="Aspartate aminotransferase"/>
    <property type="match status" value="1"/>
</dbReference>
<dbReference type="InterPro" id="IPR000796">
    <property type="entry name" value="Asp_trans"/>
</dbReference>
<feature type="domain" description="Aminotransferase class I/classII large" evidence="9">
    <location>
        <begin position="64"/>
        <end position="428"/>
    </location>
</feature>
<dbReference type="SUPFAM" id="SSF53383">
    <property type="entry name" value="PLP-dependent transferases"/>
    <property type="match status" value="1"/>
</dbReference>
<dbReference type="InterPro" id="IPR015422">
    <property type="entry name" value="PyrdxlP-dep_Trfase_small"/>
</dbReference>
<name>A0A9N8E9S7_9STRA</name>
<dbReference type="InterPro" id="IPR004838">
    <property type="entry name" value="NHTrfase_class1_PyrdxlP-BS"/>
</dbReference>
<evidence type="ECO:0000313" key="10">
    <source>
        <dbReference type="EMBL" id="CAB9517142.1"/>
    </source>
</evidence>
<evidence type="ECO:0000256" key="6">
    <source>
        <dbReference type="ARBA" id="ARBA00022898"/>
    </source>
</evidence>
<gene>
    <name evidence="10" type="ORF">SEMRO_834_G208710.1</name>
</gene>
<dbReference type="PANTHER" id="PTHR11879">
    <property type="entry name" value="ASPARTATE AMINOTRANSFERASE"/>
    <property type="match status" value="1"/>
</dbReference>
<comment type="catalytic activity">
    <reaction evidence="7 8">
        <text>L-aspartate + 2-oxoglutarate = oxaloacetate + L-glutamate</text>
        <dbReference type="Rhea" id="RHEA:21824"/>
        <dbReference type="ChEBI" id="CHEBI:16452"/>
        <dbReference type="ChEBI" id="CHEBI:16810"/>
        <dbReference type="ChEBI" id="CHEBI:29985"/>
        <dbReference type="ChEBI" id="CHEBI:29991"/>
        <dbReference type="EC" id="2.6.1.1"/>
    </reaction>
</comment>
<dbReference type="Pfam" id="PF00155">
    <property type="entry name" value="Aminotran_1_2"/>
    <property type="match status" value="1"/>
</dbReference>
<organism evidence="10 11">
    <name type="scientific">Seminavis robusta</name>
    <dbReference type="NCBI Taxonomy" id="568900"/>
    <lineage>
        <taxon>Eukaryota</taxon>
        <taxon>Sar</taxon>
        <taxon>Stramenopiles</taxon>
        <taxon>Ochrophyta</taxon>
        <taxon>Bacillariophyta</taxon>
        <taxon>Bacillariophyceae</taxon>
        <taxon>Bacillariophycidae</taxon>
        <taxon>Naviculales</taxon>
        <taxon>Naviculaceae</taxon>
        <taxon>Seminavis</taxon>
    </lineage>
</organism>
<dbReference type="EMBL" id="CAICTM010000833">
    <property type="protein sequence ID" value="CAB9517142.1"/>
    <property type="molecule type" value="Genomic_DNA"/>
</dbReference>
<dbReference type="FunFam" id="3.40.640.10:FF:000015">
    <property type="entry name" value="Aspartate aminotransferase"/>
    <property type="match status" value="1"/>
</dbReference>
<dbReference type="GO" id="GO:0004069">
    <property type="term" value="F:L-aspartate:2-oxoglutarate aminotransferase activity"/>
    <property type="evidence" value="ECO:0007669"/>
    <property type="project" value="UniProtKB-EC"/>
</dbReference>
<evidence type="ECO:0000256" key="5">
    <source>
        <dbReference type="ARBA" id="ARBA00022679"/>
    </source>
</evidence>
<dbReference type="OrthoDB" id="6752799at2759"/>
<dbReference type="GO" id="GO:0005739">
    <property type="term" value="C:mitochondrion"/>
    <property type="evidence" value="ECO:0007669"/>
    <property type="project" value="TreeGrafter"/>
</dbReference>
<proteinExistence type="inferred from homology"/>
<evidence type="ECO:0000256" key="8">
    <source>
        <dbReference type="RuleBase" id="RU000480"/>
    </source>
</evidence>
<evidence type="ECO:0000256" key="1">
    <source>
        <dbReference type="ARBA" id="ARBA00001933"/>
    </source>
</evidence>
<accession>A0A9N8E9S7</accession>
<dbReference type="PROSITE" id="PS00105">
    <property type="entry name" value="AA_TRANSFER_CLASS_1"/>
    <property type="match status" value="1"/>
</dbReference>
<dbReference type="Proteomes" id="UP001153069">
    <property type="component" value="Unassembled WGS sequence"/>
</dbReference>
<keyword evidence="11" id="KW-1185">Reference proteome</keyword>
<evidence type="ECO:0000313" key="11">
    <source>
        <dbReference type="Proteomes" id="UP001153069"/>
    </source>
</evidence>
<dbReference type="PRINTS" id="PR00799">
    <property type="entry name" value="TRANSAMINASE"/>
</dbReference>
<dbReference type="Gene3D" id="3.40.640.10">
    <property type="entry name" value="Type I PLP-dependent aspartate aminotransferase-like (Major domain)"/>
    <property type="match status" value="1"/>
</dbReference>
<dbReference type="GO" id="GO:0006520">
    <property type="term" value="P:amino acid metabolic process"/>
    <property type="evidence" value="ECO:0007669"/>
    <property type="project" value="InterPro"/>
</dbReference>
<keyword evidence="5 8" id="KW-0808">Transferase</keyword>
<comment type="miscellaneous">
    <text evidence="8">In eukaryotes there are cytoplasmic, mitochondrial and chloroplastic isozymes.</text>
</comment>
<dbReference type="GO" id="GO:0030170">
    <property type="term" value="F:pyridoxal phosphate binding"/>
    <property type="evidence" value="ECO:0007669"/>
    <property type="project" value="InterPro"/>
</dbReference>
<dbReference type="Gene3D" id="3.90.1150.10">
    <property type="entry name" value="Aspartate Aminotransferase, domain 1"/>
    <property type="match status" value="1"/>
</dbReference>
<dbReference type="EC" id="2.6.1.1" evidence="8"/>
<dbReference type="NCBIfam" id="NF006719">
    <property type="entry name" value="PRK09257.1"/>
    <property type="match status" value="1"/>
</dbReference>
<evidence type="ECO:0000256" key="7">
    <source>
        <dbReference type="ARBA" id="ARBA00049185"/>
    </source>
</evidence>
<evidence type="ECO:0000256" key="2">
    <source>
        <dbReference type="ARBA" id="ARBA00007441"/>
    </source>
</evidence>
<evidence type="ECO:0000256" key="3">
    <source>
        <dbReference type="ARBA" id="ARBA00011738"/>
    </source>
</evidence>
<dbReference type="InterPro" id="IPR015421">
    <property type="entry name" value="PyrdxlP-dep_Trfase_major"/>
</dbReference>
<dbReference type="InterPro" id="IPR015424">
    <property type="entry name" value="PyrdxlP-dep_Trfase"/>
</dbReference>
<protein>
    <recommendedName>
        <fullName evidence="8">Aspartate aminotransferase</fullName>
        <ecNumber evidence="8">2.6.1.1</ecNumber>
    </recommendedName>
</protein>
<sequence>MIRQVSSSVIRSLSAHGGKSQVPKKFVGTARCLSTSPWANYEMAPLDPIIGLTEQYNQDSFPQKVIVGVGAYRDDGGKPYILPCVREAEDRLFKKHLDMEYSGIAGDANFVEESLKFGYGEDCVALQENRVQGVQALSGTGGLRVMGELLRKNGHRHIYVPNPTWGNHKAIFTNAGLEVKTYAYYDAESSSLDFDSLVKDLKDIPSGSAVLLHACAHNPTGMDPTMDQWKEISSICKERGLLPFFDMAYQGFASGCAATDAAALRMFVDEGHLVCTIQSFSKNFGLYGHRVGTLSVVGATEEEAQKVVSQLKLVIRPMYSNPPRHGARIVQTILSDPMLREDWEVQCAGMAARINTMRTVLRERLSAVGSSRNWNHITKQIGMFAFSGLSKEQVMKMREKHHVYCTLDGRISMAGVTSGNADYIAEAIHDVSK</sequence>
<comment type="subunit">
    <text evidence="3 8">Homodimer.</text>
</comment>
<reference evidence="10" key="1">
    <citation type="submission" date="2020-06" db="EMBL/GenBank/DDBJ databases">
        <authorList>
            <consortium name="Plant Systems Biology data submission"/>
        </authorList>
    </citation>
    <scope>NUCLEOTIDE SEQUENCE</scope>
    <source>
        <strain evidence="10">D6</strain>
    </source>
</reference>
<evidence type="ECO:0000259" key="9">
    <source>
        <dbReference type="Pfam" id="PF00155"/>
    </source>
</evidence>
<dbReference type="PANTHER" id="PTHR11879:SF22">
    <property type="entry name" value="ASPARTATE AMINOTRANSFERASE, MITOCHONDRIAL"/>
    <property type="match status" value="1"/>
</dbReference>
<comment type="caution">
    <text evidence="10">The sequence shown here is derived from an EMBL/GenBank/DDBJ whole genome shotgun (WGS) entry which is preliminary data.</text>
</comment>
<dbReference type="AlphaFoldDB" id="A0A9N8E9S7"/>
<comment type="similarity">
    <text evidence="2">Belongs to the class-I pyridoxal-phosphate-dependent aminotransferase family.</text>
</comment>
<dbReference type="InterPro" id="IPR004839">
    <property type="entry name" value="Aminotransferase_I/II_large"/>
</dbReference>
<dbReference type="CDD" id="cd00609">
    <property type="entry name" value="AAT_like"/>
    <property type="match status" value="1"/>
</dbReference>
<keyword evidence="4 8" id="KW-0032">Aminotransferase</keyword>
<keyword evidence="6" id="KW-0663">Pyridoxal phosphate</keyword>